<feature type="transmembrane region" description="Helical" evidence="7">
    <location>
        <begin position="319"/>
        <end position="344"/>
    </location>
</feature>
<feature type="transmembrane region" description="Helical" evidence="7">
    <location>
        <begin position="47"/>
        <end position="67"/>
    </location>
</feature>
<dbReference type="GO" id="GO:0016020">
    <property type="term" value="C:membrane"/>
    <property type="evidence" value="ECO:0007669"/>
    <property type="project" value="UniProtKB-UniRule"/>
</dbReference>
<evidence type="ECO:0000256" key="2">
    <source>
        <dbReference type="ARBA" id="ARBA00007467"/>
    </source>
</evidence>
<evidence type="ECO:0000256" key="3">
    <source>
        <dbReference type="ARBA" id="ARBA00022448"/>
    </source>
</evidence>
<comment type="subcellular location">
    <subcellularLocation>
        <location evidence="1">Endomembrane system</location>
        <topology evidence="1">Multi-pass membrane protein</topology>
    </subcellularLocation>
</comment>
<evidence type="ECO:0000256" key="4">
    <source>
        <dbReference type="ARBA" id="ARBA00022692"/>
    </source>
</evidence>
<feature type="transmembrane region" description="Helical" evidence="7">
    <location>
        <begin position="161"/>
        <end position="179"/>
    </location>
</feature>
<dbReference type="GO" id="GO:0051453">
    <property type="term" value="P:regulation of intracellular pH"/>
    <property type="evidence" value="ECO:0007669"/>
    <property type="project" value="TreeGrafter"/>
</dbReference>
<evidence type="ECO:0000256" key="6">
    <source>
        <dbReference type="ARBA" id="ARBA00023136"/>
    </source>
</evidence>
<keyword evidence="5 7" id="KW-1133">Transmembrane helix</keyword>
<dbReference type="Pfam" id="PF02487">
    <property type="entry name" value="CLN3"/>
    <property type="match status" value="1"/>
</dbReference>
<organism evidence="8">
    <name type="scientific">Trepomonas sp. PC1</name>
    <dbReference type="NCBI Taxonomy" id="1076344"/>
    <lineage>
        <taxon>Eukaryota</taxon>
        <taxon>Metamonada</taxon>
        <taxon>Diplomonadida</taxon>
        <taxon>Hexamitidae</taxon>
        <taxon>Hexamitinae</taxon>
        <taxon>Trepomonas</taxon>
    </lineage>
</organism>
<feature type="transmembrane region" description="Helical" evidence="7">
    <location>
        <begin position="74"/>
        <end position="92"/>
    </location>
</feature>
<evidence type="ECO:0000256" key="5">
    <source>
        <dbReference type="ARBA" id="ARBA00022989"/>
    </source>
</evidence>
<dbReference type="GO" id="GO:0005773">
    <property type="term" value="C:vacuole"/>
    <property type="evidence" value="ECO:0007669"/>
    <property type="project" value="UniProtKB-ARBA"/>
</dbReference>
<dbReference type="PRINTS" id="PR01315">
    <property type="entry name" value="BATTENIN"/>
</dbReference>
<keyword evidence="3" id="KW-0813">Transport</keyword>
<sequence>MSKSKIYKEPAINTVCFIFFGWTNNFGYSVMLSAAKRIIGDKAPTSAVLLCDILPAFLIKLFVGFFLEKIPMIVKVLVTVLCAVLGFLLASLSDVSVVLGLMGVVFHSTGSGIGEITFLSYSSYFSASCLSGWSVGTGLAGLTAAGMYAILSDLLHVNNKIILYCFIPIPLLMIEAYYLSNSKISPGQQAEKQKQSKQSDLENIPLLKQKQQKEKLTMKQKIMSLLPMWTYYLSLFLVYVSEYMINQSVNAVMDFPGSQYETLFYTFSQFAYQGGVLISRSSLQLFKLPYYLVLMPSLFQFLFLVMFSFEAMTLFINNFWVMMCLVFVEGFWGGLVYVDAMYWISMKSEEGIVKEFRLGIAAAFNSLGVLVASLIGFWLEPYIKEHKYW</sequence>
<proteinExistence type="inferred from homology"/>
<gene>
    <name evidence="8" type="ORF">TPC1_13828</name>
</gene>
<reference evidence="8" key="1">
    <citation type="submission" date="2015-07" db="EMBL/GenBank/DDBJ databases">
        <title>Adaptation to a free-living lifestyle via gene acquisitions in the diplomonad Trepomonas sp. PC1.</title>
        <authorList>
            <person name="Xu F."/>
            <person name="Jerlstrom-Hultqvist J."/>
            <person name="Kolisko M."/>
            <person name="Simpson A.G.B."/>
            <person name="Roger A.J."/>
            <person name="Svard S.G."/>
            <person name="Andersson J.O."/>
        </authorList>
    </citation>
    <scope>NUCLEOTIDE SEQUENCE</scope>
    <source>
        <strain evidence="8">PC1</strain>
    </source>
</reference>
<keyword evidence="6 7" id="KW-0472">Membrane</keyword>
<dbReference type="AlphaFoldDB" id="A0A146KAB0"/>
<feature type="transmembrane region" description="Helical" evidence="7">
    <location>
        <begin position="130"/>
        <end position="149"/>
    </location>
</feature>
<evidence type="ECO:0000256" key="1">
    <source>
        <dbReference type="ARBA" id="ARBA00004127"/>
    </source>
</evidence>
<feature type="transmembrane region" description="Helical" evidence="7">
    <location>
        <begin position="222"/>
        <end position="240"/>
    </location>
</feature>
<feature type="transmembrane region" description="Helical" evidence="7">
    <location>
        <begin position="356"/>
        <end position="379"/>
    </location>
</feature>
<protein>
    <submittedName>
        <fullName evidence="8">CLN3 protein</fullName>
    </submittedName>
</protein>
<feature type="transmembrane region" description="Helical" evidence="7">
    <location>
        <begin position="12"/>
        <end position="35"/>
    </location>
</feature>
<dbReference type="InterPro" id="IPR036259">
    <property type="entry name" value="MFS_trans_sf"/>
</dbReference>
<name>A0A146KAB0_9EUKA</name>
<dbReference type="GO" id="GO:0012505">
    <property type="term" value="C:endomembrane system"/>
    <property type="evidence" value="ECO:0007669"/>
    <property type="project" value="UniProtKB-SubCell"/>
</dbReference>
<dbReference type="PANTHER" id="PTHR10981:SF0">
    <property type="entry name" value="BATTENIN"/>
    <property type="match status" value="1"/>
</dbReference>
<evidence type="ECO:0000313" key="8">
    <source>
        <dbReference type="EMBL" id="JAP93760.1"/>
    </source>
</evidence>
<evidence type="ECO:0000256" key="7">
    <source>
        <dbReference type="RuleBase" id="RU361113"/>
    </source>
</evidence>
<keyword evidence="4 7" id="KW-0812">Transmembrane</keyword>
<dbReference type="SUPFAM" id="SSF103473">
    <property type="entry name" value="MFS general substrate transporter"/>
    <property type="match status" value="1"/>
</dbReference>
<accession>A0A146KAB0</accession>
<dbReference type="PANTHER" id="PTHR10981">
    <property type="entry name" value="BATTENIN"/>
    <property type="match status" value="1"/>
</dbReference>
<feature type="transmembrane region" description="Helical" evidence="7">
    <location>
        <begin position="98"/>
        <end position="118"/>
    </location>
</feature>
<dbReference type="InterPro" id="IPR003492">
    <property type="entry name" value="Battenin_disease_Cln3"/>
</dbReference>
<dbReference type="EMBL" id="GDID01002846">
    <property type="protein sequence ID" value="JAP93760.1"/>
    <property type="molecule type" value="Transcribed_RNA"/>
</dbReference>
<feature type="transmembrane region" description="Helical" evidence="7">
    <location>
        <begin position="290"/>
        <end position="307"/>
    </location>
</feature>
<comment type="similarity">
    <text evidence="2 7">Belongs to the battenin family.</text>
</comment>